<keyword evidence="2" id="KW-1185">Reference proteome</keyword>
<evidence type="ECO:0000313" key="2">
    <source>
        <dbReference type="Proteomes" id="UP001054889"/>
    </source>
</evidence>
<sequence>MAGGGFVAAEGGARDYGERITFSIVVTCLMAASCGFDTGVSGAYSTRLLERHTIDKDEDDRPDVPEQTPRNAVFLPFLTPTNTYSMGRFCFILQ</sequence>
<accession>A0AAV5CVY3</accession>
<name>A0AAV5CVY3_ELECO</name>
<comment type="caution">
    <text evidence="1">The sequence shown here is derived from an EMBL/GenBank/DDBJ whole genome shotgun (WGS) entry which is preliminary data.</text>
</comment>
<dbReference type="AlphaFoldDB" id="A0AAV5CVY3"/>
<reference evidence="1" key="2">
    <citation type="submission" date="2021-12" db="EMBL/GenBank/DDBJ databases">
        <title>Resequencing data analysis of finger millet.</title>
        <authorList>
            <person name="Hatakeyama M."/>
            <person name="Aluri S."/>
            <person name="Balachadran M.T."/>
            <person name="Sivarajan S.R."/>
            <person name="Poveda L."/>
            <person name="Shimizu-Inatsugi R."/>
            <person name="Schlapbach R."/>
            <person name="Sreeman S.M."/>
            <person name="Shimizu K.K."/>
        </authorList>
    </citation>
    <scope>NUCLEOTIDE SEQUENCE</scope>
</reference>
<reference evidence="1" key="1">
    <citation type="journal article" date="2018" name="DNA Res.">
        <title>Multiple hybrid de novo genome assembly of finger millet, an orphan allotetraploid crop.</title>
        <authorList>
            <person name="Hatakeyama M."/>
            <person name="Aluri S."/>
            <person name="Balachadran M.T."/>
            <person name="Sivarajan S.R."/>
            <person name="Patrignani A."/>
            <person name="Gruter S."/>
            <person name="Poveda L."/>
            <person name="Shimizu-Inatsugi R."/>
            <person name="Baeten J."/>
            <person name="Francoijs K.J."/>
            <person name="Nataraja K.N."/>
            <person name="Reddy Y.A.N."/>
            <person name="Phadnis S."/>
            <person name="Ravikumar R.L."/>
            <person name="Schlapbach R."/>
            <person name="Sreeman S.M."/>
            <person name="Shimizu K.K."/>
        </authorList>
    </citation>
    <scope>NUCLEOTIDE SEQUENCE</scope>
</reference>
<organism evidence="1 2">
    <name type="scientific">Eleusine coracana subsp. coracana</name>
    <dbReference type="NCBI Taxonomy" id="191504"/>
    <lineage>
        <taxon>Eukaryota</taxon>
        <taxon>Viridiplantae</taxon>
        <taxon>Streptophyta</taxon>
        <taxon>Embryophyta</taxon>
        <taxon>Tracheophyta</taxon>
        <taxon>Spermatophyta</taxon>
        <taxon>Magnoliopsida</taxon>
        <taxon>Liliopsida</taxon>
        <taxon>Poales</taxon>
        <taxon>Poaceae</taxon>
        <taxon>PACMAD clade</taxon>
        <taxon>Chloridoideae</taxon>
        <taxon>Cynodonteae</taxon>
        <taxon>Eleusininae</taxon>
        <taxon>Eleusine</taxon>
    </lineage>
</organism>
<dbReference type="Proteomes" id="UP001054889">
    <property type="component" value="Unassembled WGS sequence"/>
</dbReference>
<protein>
    <submittedName>
        <fullName evidence="1">Uncharacterized protein</fullName>
    </submittedName>
</protein>
<dbReference type="EMBL" id="BQKI01000009">
    <property type="protein sequence ID" value="GJN02743.1"/>
    <property type="molecule type" value="Genomic_DNA"/>
</dbReference>
<gene>
    <name evidence="1" type="primary">ga20124</name>
    <name evidence="1" type="ORF">PR202_ga20124</name>
</gene>
<evidence type="ECO:0000313" key="1">
    <source>
        <dbReference type="EMBL" id="GJN02743.1"/>
    </source>
</evidence>
<proteinExistence type="predicted"/>